<dbReference type="RefSeq" id="WP_379535423.1">
    <property type="nucleotide sequence ID" value="NZ_JBHSBI010000047.1"/>
</dbReference>
<reference evidence="7" key="1">
    <citation type="journal article" date="2019" name="Int. J. Syst. Evol. Microbiol.">
        <title>The Global Catalogue of Microorganisms (GCM) 10K type strain sequencing project: providing services to taxonomists for standard genome sequencing and annotation.</title>
        <authorList>
            <consortium name="The Broad Institute Genomics Platform"/>
            <consortium name="The Broad Institute Genome Sequencing Center for Infectious Disease"/>
            <person name="Wu L."/>
            <person name="Ma J."/>
        </authorList>
    </citation>
    <scope>NUCLEOTIDE SEQUENCE [LARGE SCALE GENOMIC DNA]</scope>
    <source>
        <strain evidence="7">TBRC 1276</strain>
    </source>
</reference>
<keyword evidence="1" id="KW-0805">Transcription regulation</keyword>
<evidence type="ECO:0000256" key="2">
    <source>
        <dbReference type="ARBA" id="ARBA00023125"/>
    </source>
</evidence>
<evidence type="ECO:0000256" key="1">
    <source>
        <dbReference type="ARBA" id="ARBA00023015"/>
    </source>
</evidence>
<gene>
    <name evidence="6" type="ORF">ACFOY2_50955</name>
</gene>
<dbReference type="CDD" id="cd06170">
    <property type="entry name" value="LuxR_C_like"/>
    <property type="match status" value="1"/>
</dbReference>
<evidence type="ECO:0000256" key="4">
    <source>
        <dbReference type="SAM" id="MobiDB-lite"/>
    </source>
</evidence>
<dbReference type="SUPFAM" id="SSF46894">
    <property type="entry name" value="C-terminal effector domain of the bipartite response regulators"/>
    <property type="match status" value="1"/>
</dbReference>
<dbReference type="PRINTS" id="PR00038">
    <property type="entry name" value="HTHLUXR"/>
</dbReference>
<dbReference type="PROSITE" id="PS50043">
    <property type="entry name" value="HTH_LUXR_2"/>
    <property type="match status" value="1"/>
</dbReference>
<dbReference type="InterPro" id="IPR016032">
    <property type="entry name" value="Sig_transdc_resp-reg_C-effctor"/>
</dbReference>
<evidence type="ECO:0000313" key="6">
    <source>
        <dbReference type="EMBL" id="MFC4015610.1"/>
    </source>
</evidence>
<sequence>MRSSLTDRIPWRADALLVDPAVLPAEDSLGYVSRLASYTSVIVLRTHRSFGDVAFIKAGASLVLSKTAPEDVLVNGIREVTTGAPARNDGPVEPDDAAAGDSSALSEREKQVLRRISQGLTHGQIATRLGISRHTVDTYVKRIRAKLGAGNKAELTRAALLGQVTEAG</sequence>
<evidence type="ECO:0000256" key="3">
    <source>
        <dbReference type="ARBA" id="ARBA00023163"/>
    </source>
</evidence>
<feature type="region of interest" description="Disordered" evidence="4">
    <location>
        <begin position="83"/>
        <end position="106"/>
    </location>
</feature>
<comment type="caution">
    <text evidence="6">The sequence shown here is derived from an EMBL/GenBank/DDBJ whole genome shotgun (WGS) entry which is preliminary data.</text>
</comment>
<dbReference type="SMART" id="SM00421">
    <property type="entry name" value="HTH_LUXR"/>
    <property type="match status" value="1"/>
</dbReference>
<dbReference type="InterPro" id="IPR000792">
    <property type="entry name" value="Tscrpt_reg_LuxR_C"/>
</dbReference>
<dbReference type="Proteomes" id="UP001595851">
    <property type="component" value="Unassembled WGS sequence"/>
</dbReference>
<protein>
    <submittedName>
        <fullName evidence="6">Response regulator transcription factor</fullName>
    </submittedName>
</protein>
<dbReference type="PANTHER" id="PTHR44688:SF16">
    <property type="entry name" value="DNA-BINDING TRANSCRIPTIONAL ACTIVATOR DEVR_DOSR"/>
    <property type="match status" value="1"/>
</dbReference>
<keyword evidence="3" id="KW-0804">Transcription</keyword>
<dbReference type="Gene3D" id="3.40.50.2300">
    <property type="match status" value="1"/>
</dbReference>
<evidence type="ECO:0000259" key="5">
    <source>
        <dbReference type="PROSITE" id="PS50043"/>
    </source>
</evidence>
<proteinExistence type="predicted"/>
<keyword evidence="7" id="KW-1185">Reference proteome</keyword>
<dbReference type="PANTHER" id="PTHR44688">
    <property type="entry name" value="DNA-BINDING TRANSCRIPTIONAL ACTIVATOR DEVR_DOSR"/>
    <property type="match status" value="1"/>
</dbReference>
<keyword evidence="2" id="KW-0238">DNA-binding</keyword>
<accession>A0ABV8GSC7</accession>
<organism evidence="6 7">
    <name type="scientific">Nonomuraea purpurea</name>
    <dbReference type="NCBI Taxonomy" id="1849276"/>
    <lineage>
        <taxon>Bacteria</taxon>
        <taxon>Bacillati</taxon>
        <taxon>Actinomycetota</taxon>
        <taxon>Actinomycetes</taxon>
        <taxon>Streptosporangiales</taxon>
        <taxon>Streptosporangiaceae</taxon>
        <taxon>Nonomuraea</taxon>
    </lineage>
</organism>
<dbReference type="EMBL" id="JBHSBI010000047">
    <property type="protein sequence ID" value="MFC4015610.1"/>
    <property type="molecule type" value="Genomic_DNA"/>
</dbReference>
<feature type="domain" description="HTH luxR-type" evidence="5">
    <location>
        <begin position="98"/>
        <end position="163"/>
    </location>
</feature>
<name>A0ABV8GSC7_9ACTN</name>
<dbReference type="Pfam" id="PF00196">
    <property type="entry name" value="GerE"/>
    <property type="match status" value="1"/>
</dbReference>
<evidence type="ECO:0000313" key="7">
    <source>
        <dbReference type="Proteomes" id="UP001595851"/>
    </source>
</evidence>